<evidence type="ECO:0000313" key="2">
    <source>
        <dbReference type="Proteomes" id="UP000070483"/>
    </source>
</evidence>
<dbReference type="PATRIC" id="fig|157687.3.peg.927"/>
<evidence type="ECO:0000313" key="1">
    <source>
        <dbReference type="EMBL" id="KXB67424.1"/>
    </source>
</evidence>
<name>A0A134AIC6_9FUSO</name>
<keyword evidence="2" id="KW-1185">Reference proteome</keyword>
<sequence>MVICDEDSKYSGIFSDTILFFIASTYIDFKTVRAAFPLFLAYLSSLV</sequence>
<reference evidence="2" key="1">
    <citation type="submission" date="2016-01" db="EMBL/GenBank/DDBJ databases">
        <authorList>
            <person name="Mitreva M."/>
            <person name="Pepin K.H."/>
            <person name="Mihindukulasuriya K.A."/>
            <person name="Fulton R."/>
            <person name="Fronick C."/>
            <person name="O'Laughlin M."/>
            <person name="Miner T."/>
            <person name="Herter B."/>
            <person name="Rosa B.A."/>
            <person name="Cordes M."/>
            <person name="Tomlinson C."/>
            <person name="Wollam A."/>
            <person name="Palsikar V.B."/>
            <person name="Mardis E.R."/>
            <person name="Wilson R.K."/>
        </authorList>
    </citation>
    <scope>NUCLEOTIDE SEQUENCE [LARGE SCALE GENOMIC DNA]</scope>
    <source>
        <strain evidence="2">KA00185</strain>
    </source>
</reference>
<dbReference type="EMBL" id="LSDD01000065">
    <property type="protein sequence ID" value="KXB67424.1"/>
    <property type="molecule type" value="Genomic_DNA"/>
</dbReference>
<organism evidence="1 2">
    <name type="scientific">Leptotrichia wadei</name>
    <dbReference type="NCBI Taxonomy" id="157687"/>
    <lineage>
        <taxon>Bacteria</taxon>
        <taxon>Fusobacteriati</taxon>
        <taxon>Fusobacteriota</taxon>
        <taxon>Fusobacteriia</taxon>
        <taxon>Fusobacteriales</taxon>
        <taxon>Leptotrichiaceae</taxon>
        <taxon>Leptotrichia</taxon>
    </lineage>
</organism>
<protein>
    <submittedName>
        <fullName evidence="1">Uncharacterized protein</fullName>
    </submittedName>
</protein>
<proteinExistence type="predicted"/>
<dbReference type="AlphaFoldDB" id="A0A134AIC6"/>
<gene>
    <name evidence="1" type="ORF">HMPREF3180_00931</name>
</gene>
<dbReference type="Proteomes" id="UP000070483">
    <property type="component" value="Unassembled WGS sequence"/>
</dbReference>
<comment type="caution">
    <text evidence="1">The sequence shown here is derived from an EMBL/GenBank/DDBJ whole genome shotgun (WGS) entry which is preliminary data.</text>
</comment>
<accession>A0A134AIC6</accession>
<dbReference type="STRING" id="157687.HMPREF3180_00931"/>